<dbReference type="HOGENOM" id="CLU_3374325_0_0_9"/>
<reference evidence="2 3" key="1">
    <citation type="journal article" date="2013" name="PLoS ONE">
        <title>Genomic Analysis by Deep Sequencing of the Probiotic Lactobacillus brevis KB290 Harboring Nine Plasmids Reveals Genomic Stability.</title>
        <authorList>
            <person name="Fukao M."/>
            <person name="Oshima K."/>
            <person name="Morita H."/>
            <person name="Toh H."/>
            <person name="Suda W."/>
            <person name="Kim S.W."/>
            <person name="Suzuki S."/>
            <person name="Yakabe T."/>
            <person name="Hattori M."/>
            <person name="Yajima N."/>
        </authorList>
    </citation>
    <scope>NUCLEOTIDE SEQUENCE [LARGE SCALE GENOMIC DNA]</scope>
    <source>
        <strain evidence="2 3">KB290</strain>
    </source>
</reference>
<name>M5B1F2_LEVBR</name>
<organism evidence="2 3">
    <name type="scientific">Levilactobacillus brevis KB290</name>
    <dbReference type="NCBI Taxonomy" id="1001583"/>
    <lineage>
        <taxon>Bacteria</taxon>
        <taxon>Bacillati</taxon>
        <taxon>Bacillota</taxon>
        <taxon>Bacilli</taxon>
        <taxon>Lactobacillales</taxon>
        <taxon>Lactobacillaceae</taxon>
        <taxon>Levilactobacillus</taxon>
    </lineage>
</organism>
<accession>M5B1F2</accession>
<feature type="region of interest" description="Disordered" evidence="1">
    <location>
        <begin position="1"/>
        <end position="34"/>
    </location>
</feature>
<evidence type="ECO:0000256" key="1">
    <source>
        <dbReference type="SAM" id="MobiDB-lite"/>
    </source>
</evidence>
<dbReference type="Proteomes" id="UP000012042">
    <property type="component" value="Chromosome"/>
</dbReference>
<evidence type="ECO:0000313" key="2">
    <source>
        <dbReference type="EMBL" id="BAN07711.1"/>
    </source>
</evidence>
<dbReference type="KEGG" id="lbk:LVISKB_2076"/>
<proteinExistence type="predicted"/>
<dbReference type="EMBL" id="AP012167">
    <property type="protein sequence ID" value="BAN07711.1"/>
    <property type="molecule type" value="Genomic_DNA"/>
</dbReference>
<gene>
    <name evidence="2" type="ORF">LVISKB_2076</name>
</gene>
<evidence type="ECO:0000313" key="3">
    <source>
        <dbReference type="Proteomes" id="UP000012042"/>
    </source>
</evidence>
<sequence>MDNLSNMVNGGQRAGAGYLVGNLPEKDGKKPAVC</sequence>
<feature type="compositionally biased region" description="Basic and acidic residues" evidence="1">
    <location>
        <begin position="24"/>
        <end position="34"/>
    </location>
</feature>
<protein>
    <submittedName>
        <fullName evidence="2">Uncharacterized protein</fullName>
    </submittedName>
</protein>
<dbReference type="AlphaFoldDB" id="M5B1F2"/>